<dbReference type="AlphaFoldDB" id="A0AAU9IIG8"/>
<proteinExistence type="predicted"/>
<evidence type="ECO:0000256" key="1">
    <source>
        <dbReference type="SAM" id="Coils"/>
    </source>
</evidence>
<gene>
    <name evidence="3" type="ORF">BSTOLATCC_MIC7758</name>
</gene>
<protein>
    <submittedName>
        <fullName evidence="3">Uncharacterized protein</fullName>
    </submittedName>
</protein>
<feature type="coiled-coil region" evidence="1">
    <location>
        <begin position="54"/>
        <end position="151"/>
    </location>
</feature>
<evidence type="ECO:0000256" key="2">
    <source>
        <dbReference type="SAM" id="MobiDB-lite"/>
    </source>
</evidence>
<dbReference type="EMBL" id="CAJZBQ010000009">
    <property type="protein sequence ID" value="CAG9312967.1"/>
    <property type="molecule type" value="Genomic_DNA"/>
</dbReference>
<name>A0AAU9IIG8_9CILI</name>
<keyword evidence="1" id="KW-0175">Coiled coil</keyword>
<feature type="coiled-coil region" evidence="1">
    <location>
        <begin position="217"/>
        <end position="291"/>
    </location>
</feature>
<dbReference type="Proteomes" id="UP001162131">
    <property type="component" value="Unassembled WGS sequence"/>
</dbReference>
<keyword evidence="4" id="KW-1185">Reference proteome</keyword>
<organism evidence="3 4">
    <name type="scientific">Blepharisma stoltei</name>
    <dbReference type="NCBI Taxonomy" id="1481888"/>
    <lineage>
        <taxon>Eukaryota</taxon>
        <taxon>Sar</taxon>
        <taxon>Alveolata</taxon>
        <taxon>Ciliophora</taxon>
        <taxon>Postciliodesmatophora</taxon>
        <taxon>Heterotrichea</taxon>
        <taxon>Heterotrichida</taxon>
        <taxon>Blepharismidae</taxon>
        <taxon>Blepharisma</taxon>
    </lineage>
</organism>
<comment type="caution">
    <text evidence="3">The sequence shown here is derived from an EMBL/GenBank/DDBJ whole genome shotgun (WGS) entry which is preliminary data.</text>
</comment>
<evidence type="ECO:0000313" key="3">
    <source>
        <dbReference type="EMBL" id="CAG9312967.1"/>
    </source>
</evidence>
<evidence type="ECO:0000313" key="4">
    <source>
        <dbReference type="Proteomes" id="UP001162131"/>
    </source>
</evidence>
<accession>A0AAU9IIG8</accession>
<sequence length="347" mass="40913">MSDYEPDFDEIPSSRVSPKKKEQKVKADNNYLKPGSLPWDEESMTYSRDDGSTLIQLQRENVKLRDKLKNLSQRLNDLIEITQKNRAKKKVKKIDTSRGELETAMKKVEVYEKQWKKLSKRIEELKDPDYERNLKNEIENDEIHLQELENNVRKGEVSQRKRGKVLKGVLSTGETEDMYKMYNELVTESTVYIKKLKKIEERDAQIESSYNEITPKLNKLEREYDQLRDLETTKSDENASKVQEKIAQLEREQDIKIKEFNSKIRVLNGRIKDLEGEIKEIDNEESELYLEIERRNFKIKDAQASIGKLRESSEFQSEASKKSIKPPLFETEIPNGIYDKRSQIKQK</sequence>
<feature type="compositionally biased region" description="Acidic residues" evidence="2">
    <location>
        <begin position="1"/>
        <end position="10"/>
    </location>
</feature>
<reference evidence="3" key="1">
    <citation type="submission" date="2021-09" db="EMBL/GenBank/DDBJ databases">
        <authorList>
            <consortium name="AG Swart"/>
            <person name="Singh M."/>
            <person name="Singh A."/>
            <person name="Seah K."/>
            <person name="Emmerich C."/>
        </authorList>
    </citation>
    <scope>NUCLEOTIDE SEQUENCE</scope>
    <source>
        <strain evidence="3">ATCC30299</strain>
    </source>
</reference>
<feature type="region of interest" description="Disordered" evidence="2">
    <location>
        <begin position="1"/>
        <end position="46"/>
    </location>
</feature>